<dbReference type="EMBL" id="GDID01005828">
    <property type="protein sequence ID" value="JAP90778.1"/>
    <property type="molecule type" value="Transcribed_RNA"/>
</dbReference>
<dbReference type="Pfam" id="PF00687">
    <property type="entry name" value="Ribosomal_L1"/>
    <property type="match status" value="1"/>
</dbReference>
<dbReference type="Gene3D" id="3.40.50.790">
    <property type="match status" value="1"/>
</dbReference>
<gene>
    <name evidence="1" type="ORF">TPC1_17825</name>
</gene>
<protein>
    <submittedName>
        <fullName evidence="1">Ribosomal protein L1p/L10e family protein</fullName>
    </submittedName>
</protein>
<proteinExistence type="predicted"/>
<dbReference type="SUPFAM" id="SSF56808">
    <property type="entry name" value="Ribosomal protein L1"/>
    <property type="match status" value="1"/>
</dbReference>
<name>A0A146K2V1_9EUKA</name>
<dbReference type="Gene3D" id="3.30.190.20">
    <property type="match status" value="1"/>
</dbReference>
<accession>A0A146K2V1</accession>
<keyword evidence="1" id="KW-0687">Ribonucleoprotein</keyword>
<feature type="non-terminal residue" evidence="1">
    <location>
        <position position="1"/>
    </location>
</feature>
<dbReference type="InterPro" id="IPR023674">
    <property type="entry name" value="Ribosomal_uL1-like"/>
</dbReference>
<reference evidence="1" key="1">
    <citation type="submission" date="2015-07" db="EMBL/GenBank/DDBJ databases">
        <title>Adaptation to a free-living lifestyle via gene acquisitions in the diplomonad Trepomonas sp. PC1.</title>
        <authorList>
            <person name="Xu F."/>
            <person name="Jerlstrom-Hultqvist J."/>
            <person name="Kolisko M."/>
            <person name="Simpson A.G.B."/>
            <person name="Roger A.J."/>
            <person name="Svard S.G."/>
            <person name="Andersson J.O."/>
        </authorList>
    </citation>
    <scope>NUCLEOTIDE SEQUENCE</scope>
    <source>
        <strain evidence="1">PC1</strain>
    </source>
</reference>
<dbReference type="InterPro" id="IPR016095">
    <property type="entry name" value="Ribosomal_uL1_3-a/b-sand"/>
</dbReference>
<organism evidence="1">
    <name type="scientific">Trepomonas sp. PC1</name>
    <dbReference type="NCBI Taxonomy" id="1076344"/>
    <lineage>
        <taxon>Eukaryota</taxon>
        <taxon>Metamonada</taxon>
        <taxon>Diplomonadida</taxon>
        <taxon>Hexamitidae</taxon>
        <taxon>Hexamitinae</taxon>
        <taxon>Trepomonas</taxon>
    </lineage>
</organism>
<keyword evidence="1" id="KW-0689">Ribosomal protein</keyword>
<dbReference type="GO" id="GO:0005840">
    <property type="term" value="C:ribosome"/>
    <property type="evidence" value="ECO:0007669"/>
    <property type="project" value="UniProtKB-KW"/>
</dbReference>
<evidence type="ECO:0000313" key="1">
    <source>
        <dbReference type="EMBL" id="JAP90778.1"/>
    </source>
</evidence>
<dbReference type="AlphaFoldDB" id="A0A146K2V1"/>
<dbReference type="InterPro" id="IPR028364">
    <property type="entry name" value="Ribosomal_uL1/biogenesis"/>
</dbReference>
<sequence length="259" mass="29665">QKLGEAIAAINEYLNQHPLGEDDDHHFMIDFRFHNLDILETHYPIMTLKMPHSPYHNQRVVCVVPDESPKLFELQLSLEDLMIMSNQFEKRMEMAKQFDLFLIDESIKTQVMRAGGQKFLHKAQVVFVPDLVKMSFEEATKHVNIPQIQGSTASVILGNATLQIEQLKENMTELLKDFSTVAPFGAKNIQSVVLKLKSSKIPYMPLYTSLKKPGQSLVSEQREALDQVFEEVMQMALDDGLVDEEEAVKQKKLMKGRVY</sequence>